<dbReference type="EMBL" id="JARKIE010000310">
    <property type="protein sequence ID" value="KAJ7655444.1"/>
    <property type="molecule type" value="Genomic_DNA"/>
</dbReference>
<evidence type="ECO:0000313" key="1">
    <source>
        <dbReference type="EMBL" id="KAJ7655444.1"/>
    </source>
</evidence>
<proteinExistence type="predicted"/>
<keyword evidence="2" id="KW-1185">Reference proteome</keyword>
<comment type="caution">
    <text evidence="1">The sequence shown here is derived from an EMBL/GenBank/DDBJ whole genome shotgun (WGS) entry which is preliminary data.</text>
</comment>
<sequence length="90" mass="9962">KSWLRVATPLLYSVVIIRSKARAQALQATLQGAPELGRFVKKLRVEGGFGKPMHSILRNTPNVTDIFVSLQLRAADSPIWPCLRPAVDQP</sequence>
<evidence type="ECO:0000313" key="2">
    <source>
        <dbReference type="Proteomes" id="UP001221757"/>
    </source>
</evidence>
<reference evidence="1" key="1">
    <citation type="submission" date="2023-03" db="EMBL/GenBank/DDBJ databases">
        <title>Massive genome expansion in bonnet fungi (Mycena s.s.) driven by repeated elements and novel gene families across ecological guilds.</title>
        <authorList>
            <consortium name="Lawrence Berkeley National Laboratory"/>
            <person name="Harder C.B."/>
            <person name="Miyauchi S."/>
            <person name="Viragh M."/>
            <person name="Kuo A."/>
            <person name="Thoen E."/>
            <person name="Andreopoulos B."/>
            <person name="Lu D."/>
            <person name="Skrede I."/>
            <person name="Drula E."/>
            <person name="Henrissat B."/>
            <person name="Morin E."/>
            <person name="Kohler A."/>
            <person name="Barry K."/>
            <person name="LaButti K."/>
            <person name="Morin E."/>
            <person name="Salamov A."/>
            <person name="Lipzen A."/>
            <person name="Mereny Z."/>
            <person name="Hegedus B."/>
            <person name="Baldrian P."/>
            <person name="Stursova M."/>
            <person name="Weitz H."/>
            <person name="Taylor A."/>
            <person name="Grigoriev I.V."/>
            <person name="Nagy L.G."/>
            <person name="Martin F."/>
            <person name="Kauserud H."/>
        </authorList>
    </citation>
    <scope>NUCLEOTIDE SEQUENCE</scope>
    <source>
        <strain evidence="1">CBHHK067</strain>
    </source>
</reference>
<feature type="non-terminal residue" evidence="1">
    <location>
        <position position="1"/>
    </location>
</feature>
<dbReference type="AlphaFoldDB" id="A0AAD7G1D9"/>
<dbReference type="Proteomes" id="UP001221757">
    <property type="component" value="Unassembled WGS sequence"/>
</dbReference>
<accession>A0AAD7G1D9</accession>
<name>A0AAD7G1D9_MYCRO</name>
<protein>
    <submittedName>
        <fullName evidence="1">Uncharacterized protein</fullName>
    </submittedName>
</protein>
<organism evidence="1 2">
    <name type="scientific">Mycena rosella</name>
    <name type="common">Pink bonnet</name>
    <name type="synonym">Agaricus rosellus</name>
    <dbReference type="NCBI Taxonomy" id="1033263"/>
    <lineage>
        <taxon>Eukaryota</taxon>
        <taxon>Fungi</taxon>
        <taxon>Dikarya</taxon>
        <taxon>Basidiomycota</taxon>
        <taxon>Agaricomycotina</taxon>
        <taxon>Agaricomycetes</taxon>
        <taxon>Agaricomycetidae</taxon>
        <taxon>Agaricales</taxon>
        <taxon>Marasmiineae</taxon>
        <taxon>Mycenaceae</taxon>
        <taxon>Mycena</taxon>
    </lineage>
</organism>
<gene>
    <name evidence="1" type="ORF">B0H17DRAFT_956439</name>
</gene>